<evidence type="ECO:0000256" key="5">
    <source>
        <dbReference type="ARBA" id="ARBA00023136"/>
    </source>
</evidence>
<feature type="transmembrane region" description="Helical" evidence="7">
    <location>
        <begin position="100"/>
        <end position="125"/>
    </location>
</feature>
<dbReference type="GO" id="GO:0005412">
    <property type="term" value="F:D-glucose:sodium symporter activity"/>
    <property type="evidence" value="ECO:0007669"/>
    <property type="project" value="TreeGrafter"/>
</dbReference>
<dbReference type="NCBIfam" id="TIGR00813">
    <property type="entry name" value="sss"/>
    <property type="match status" value="1"/>
</dbReference>
<keyword evidence="9" id="KW-1185">Reference proteome</keyword>
<dbReference type="OrthoDB" id="6132759at2759"/>
<feature type="transmembrane region" description="Helical" evidence="7">
    <location>
        <begin position="445"/>
        <end position="467"/>
    </location>
</feature>
<feature type="transmembrane region" description="Helical" evidence="7">
    <location>
        <begin position="374"/>
        <end position="396"/>
    </location>
</feature>
<gene>
    <name evidence="8" type="primary">Slc5a3</name>
    <name evidence="8" type="ORF">Anas_00615</name>
</gene>
<accession>A0A5N5TFG5</accession>
<dbReference type="Gene3D" id="1.20.1730.10">
    <property type="entry name" value="Sodium/glucose cotransporter"/>
    <property type="match status" value="1"/>
</dbReference>
<dbReference type="Pfam" id="PF00474">
    <property type="entry name" value="SSF"/>
    <property type="match status" value="1"/>
</dbReference>
<reference evidence="8 9" key="1">
    <citation type="journal article" date="2019" name="PLoS Biol.">
        <title>Sex chromosomes control vertical transmission of feminizing Wolbachia symbionts in an isopod.</title>
        <authorList>
            <person name="Becking T."/>
            <person name="Chebbi M.A."/>
            <person name="Giraud I."/>
            <person name="Moumen B."/>
            <person name="Laverre T."/>
            <person name="Caubet Y."/>
            <person name="Peccoud J."/>
            <person name="Gilbert C."/>
            <person name="Cordaux R."/>
        </authorList>
    </citation>
    <scope>NUCLEOTIDE SEQUENCE [LARGE SCALE GENOMIC DNA]</scope>
    <source>
        <strain evidence="8">ANa2</strain>
        <tissue evidence="8">Whole body excluding digestive tract and cuticle</tissue>
    </source>
</reference>
<comment type="similarity">
    <text evidence="2 6">Belongs to the sodium:solute symporter (SSF) (TC 2.A.21) family.</text>
</comment>
<dbReference type="PANTHER" id="PTHR11819:SF150">
    <property type="entry name" value="SODIUM_MYO-INOSITOL COTRANSPORTER"/>
    <property type="match status" value="1"/>
</dbReference>
<protein>
    <submittedName>
        <fullName evidence="8">Sodium/myo-inositol cotransporter</fullName>
    </submittedName>
</protein>
<dbReference type="InterPro" id="IPR001734">
    <property type="entry name" value="Na/solute_symporter"/>
</dbReference>
<organism evidence="8 9">
    <name type="scientific">Armadillidium nasatum</name>
    <dbReference type="NCBI Taxonomy" id="96803"/>
    <lineage>
        <taxon>Eukaryota</taxon>
        <taxon>Metazoa</taxon>
        <taxon>Ecdysozoa</taxon>
        <taxon>Arthropoda</taxon>
        <taxon>Crustacea</taxon>
        <taxon>Multicrustacea</taxon>
        <taxon>Malacostraca</taxon>
        <taxon>Eumalacostraca</taxon>
        <taxon>Peracarida</taxon>
        <taxon>Isopoda</taxon>
        <taxon>Oniscidea</taxon>
        <taxon>Crinocheta</taxon>
        <taxon>Armadillidiidae</taxon>
        <taxon>Armadillidium</taxon>
    </lineage>
</organism>
<feature type="transmembrane region" description="Helical" evidence="7">
    <location>
        <begin position="132"/>
        <end position="152"/>
    </location>
</feature>
<feature type="transmembrane region" description="Helical" evidence="7">
    <location>
        <begin position="28"/>
        <end position="47"/>
    </location>
</feature>
<feature type="transmembrane region" description="Helical" evidence="7">
    <location>
        <begin position="403"/>
        <end position="425"/>
    </location>
</feature>
<evidence type="ECO:0000256" key="2">
    <source>
        <dbReference type="ARBA" id="ARBA00006434"/>
    </source>
</evidence>
<feature type="transmembrane region" description="Helical" evidence="7">
    <location>
        <begin position="300"/>
        <end position="321"/>
    </location>
</feature>
<keyword evidence="3 7" id="KW-0812">Transmembrane</keyword>
<evidence type="ECO:0000256" key="7">
    <source>
        <dbReference type="SAM" id="Phobius"/>
    </source>
</evidence>
<dbReference type="PANTHER" id="PTHR11819">
    <property type="entry name" value="SOLUTE CARRIER FAMILY 5"/>
    <property type="match status" value="1"/>
</dbReference>
<dbReference type="AlphaFoldDB" id="A0A5N5TFG5"/>
<dbReference type="Proteomes" id="UP000326759">
    <property type="component" value="Unassembled WGS sequence"/>
</dbReference>
<evidence type="ECO:0000313" key="9">
    <source>
        <dbReference type="Proteomes" id="UP000326759"/>
    </source>
</evidence>
<proteinExistence type="inferred from homology"/>
<keyword evidence="4 7" id="KW-1133">Transmembrane helix</keyword>
<feature type="transmembrane region" description="Helical" evidence="7">
    <location>
        <begin position="234"/>
        <end position="254"/>
    </location>
</feature>
<feature type="transmembrane region" description="Helical" evidence="7">
    <location>
        <begin position="67"/>
        <end position="88"/>
    </location>
</feature>
<name>A0A5N5TFG5_9CRUS</name>
<evidence type="ECO:0000313" key="8">
    <source>
        <dbReference type="EMBL" id="KAB7504967.1"/>
    </source>
</evidence>
<feature type="transmembrane region" description="Helical" evidence="7">
    <location>
        <begin position="194"/>
        <end position="213"/>
    </location>
</feature>
<evidence type="ECO:0000256" key="4">
    <source>
        <dbReference type="ARBA" id="ARBA00022989"/>
    </source>
</evidence>
<comment type="subcellular location">
    <subcellularLocation>
        <location evidence="1">Membrane</location>
        <topology evidence="1">Multi-pass membrane protein</topology>
    </subcellularLocation>
</comment>
<dbReference type="GO" id="GO:0005886">
    <property type="term" value="C:plasma membrane"/>
    <property type="evidence" value="ECO:0007669"/>
    <property type="project" value="TreeGrafter"/>
</dbReference>
<sequence>MIGASLFASNIGSEHFIGLAGSGAASGIYVGAFELNAMILLQLLGWVNTLPEYMNKRFSGNRIRTCLAILSLMLYIFTKISVNMYSGAIFIEEAFHWKNLYLSVTVLVGLTALLTIGGGLSAVIYTDTLQFFIMNFGSLFVAIKAFNMVGGYEELLTKYMTAIPEKLIPNTTCGIPRADSWVMLRDADPSKSDMPWPAFLLGQTPASIWYWCADQMMVQRVMAAKSLSHAQGSTIFAGYTKLLPLFFIILPGMIARVLYPNEIGCADPVECQKYCGSDTCTNYAYPKLAFSLMPNGLRGVMLSVMLSALISDLTSIFNSASTLFTMDIWRLFRPRASSGEKLLVGRTFIIILVLISILWIPIIEKTQGGELYIYIQAIAAYLAPPIAAVYCLAILYKRINETGAFWGLMSGFLVGVIRMVLDFSYKEPGCFEENQRPLIIRHFHYMYFAMLLFWLTIGVAVVVSHCTDPPAEWMLIRTTFYTRYDKREREDEITVSTKPELELLQIPNETKDQVAFQEKLTKGKVANKTGIMDIICCLETGTDAKSKANETEMNKHVAQLSNLHQEKWEKNLLNTMLVIIVLLATY</sequence>
<comment type="caution">
    <text evidence="8">The sequence shown here is derived from an EMBL/GenBank/DDBJ whole genome shotgun (WGS) entry which is preliminary data.</text>
</comment>
<dbReference type="EMBL" id="SEYY01002059">
    <property type="protein sequence ID" value="KAB7504967.1"/>
    <property type="molecule type" value="Genomic_DNA"/>
</dbReference>
<evidence type="ECO:0000256" key="6">
    <source>
        <dbReference type="RuleBase" id="RU362091"/>
    </source>
</evidence>
<dbReference type="PROSITE" id="PS50283">
    <property type="entry name" value="NA_SOLUT_SYMP_3"/>
    <property type="match status" value="1"/>
</dbReference>
<evidence type="ECO:0000256" key="3">
    <source>
        <dbReference type="ARBA" id="ARBA00022692"/>
    </source>
</evidence>
<dbReference type="InterPro" id="IPR038377">
    <property type="entry name" value="Na/Glc_symporter_sf"/>
</dbReference>
<keyword evidence="5 7" id="KW-0472">Membrane</keyword>
<feature type="transmembrane region" description="Helical" evidence="7">
    <location>
        <begin position="342"/>
        <end position="362"/>
    </location>
</feature>
<evidence type="ECO:0000256" key="1">
    <source>
        <dbReference type="ARBA" id="ARBA00004141"/>
    </source>
</evidence>